<name>A0ABQ0GZC3_9HYPH</name>
<dbReference type="InterPro" id="IPR016181">
    <property type="entry name" value="Acyl_CoA_acyltransferase"/>
</dbReference>
<gene>
    <name evidence="1" type="ORF">PPNSA23_19640</name>
</gene>
<comment type="caution">
    <text evidence="1">The sequence shown here is derived from an EMBL/GenBank/DDBJ whole genome shotgun (WGS) entry which is preliminary data.</text>
</comment>
<sequence length="102" mass="11548">MKIREALECDAQKGSEVLRRSIAELCSEDHASDPDAIARWNANKTPEMWVSWVNQATTSLYIAEEYGQVVGVCMRNPAKLRFTGYAIWRHQQGNARTYGSRG</sequence>
<protein>
    <recommendedName>
        <fullName evidence="3">N-acetyltransferase domain-containing protein</fullName>
    </recommendedName>
</protein>
<evidence type="ECO:0000313" key="2">
    <source>
        <dbReference type="Proteomes" id="UP001628091"/>
    </source>
</evidence>
<keyword evidence="2" id="KW-1185">Reference proteome</keyword>
<evidence type="ECO:0008006" key="3">
    <source>
        <dbReference type="Google" id="ProtNLM"/>
    </source>
</evidence>
<organism evidence="1 2">
    <name type="scientific">Phyllobacterium phragmitis</name>
    <dbReference type="NCBI Taxonomy" id="2670329"/>
    <lineage>
        <taxon>Bacteria</taxon>
        <taxon>Pseudomonadati</taxon>
        <taxon>Pseudomonadota</taxon>
        <taxon>Alphaproteobacteria</taxon>
        <taxon>Hyphomicrobiales</taxon>
        <taxon>Phyllobacteriaceae</taxon>
        <taxon>Phyllobacterium</taxon>
    </lineage>
</organism>
<dbReference type="Gene3D" id="3.40.630.30">
    <property type="match status" value="1"/>
</dbReference>
<accession>A0ABQ0GZC3</accession>
<evidence type="ECO:0000313" key="1">
    <source>
        <dbReference type="EMBL" id="GAB1582021.1"/>
    </source>
</evidence>
<proteinExistence type="predicted"/>
<dbReference type="EMBL" id="BAAFZP010000001">
    <property type="protein sequence ID" value="GAB1582021.1"/>
    <property type="molecule type" value="Genomic_DNA"/>
</dbReference>
<dbReference type="Proteomes" id="UP001628091">
    <property type="component" value="Unassembled WGS sequence"/>
</dbReference>
<dbReference type="SUPFAM" id="SSF55729">
    <property type="entry name" value="Acyl-CoA N-acyltransferases (Nat)"/>
    <property type="match status" value="1"/>
</dbReference>
<reference evidence="1 2" key="1">
    <citation type="submission" date="2024-10" db="EMBL/GenBank/DDBJ databases">
        <title>Isolation, draft genome sequencing and identification of Phyllobacterium sp. NSA23, isolated from leaf soil.</title>
        <authorList>
            <person name="Akita H."/>
        </authorList>
    </citation>
    <scope>NUCLEOTIDE SEQUENCE [LARGE SCALE GENOMIC DNA]</scope>
    <source>
        <strain evidence="1 2">NSA23</strain>
    </source>
</reference>